<reference evidence="2" key="1">
    <citation type="journal article" date="2019" name="Int. J. Syst. Evol. Microbiol.">
        <title>The Global Catalogue of Microorganisms (GCM) 10K type strain sequencing project: providing services to taxonomists for standard genome sequencing and annotation.</title>
        <authorList>
            <consortium name="The Broad Institute Genomics Platform"/>
            <consortium name="The Broad Institute Genome Sequencing Center for Infectious Disease"/>
            <person name="Wu L."/>
            <person name="Ma J."/>
        </authorList>
    </citation>
    <scope>NUCLEOTIDE SEQUENCE [LARGE SCALE GENOMIC DNA]</scope>
    <source>
        <strain evidence="2">JCM 9687</strain>
    </source>
</reference>
<dbReference type="PANTHER" id="PTHR36439">
    <property type="entry name" value="BLL4334 PROTEIN"/>
    <property type="match status" value="1"/>
</dbReference>
<dbReference type="RefSeq" id="WP_344927693.1">
    <property type="nucleotide sequence ID" value="NZ_BAAAYK010000038.1"/>
</dbReference>
<dbReference type="PANTHER" id="PTHR36439:SF1">
    <property type="entry name" value="DUF1697 DOMAIN-CONTAINING PROTEIN"/>
    <property type="match status" value="1"/>
</dbReference>
<accession>A0ABP6RR39</accession>
<gene>
    <name evidence="1" type="ORF">GCM10020366_33590</name>
</gene>
<name>A0ABP6RR39_9PSEU</name>
<dbReference type="InterPro" id="IPR012545">
    <property type="entry name" value="DUF1697"/>
</dbReference>
<dbReference type="SUPFAM" id="SSF160379">
    <property type="entry name" value="SP0830-like"/>
    <property type="match status" value="1"/>
</dbReference>
<dbReference type="Pfam" id="PF08002">
    <property type="entry name" value="DUF1697"/>
    <property type="match status" value="1"/>
</dbReference>
<dbReference type="EMBL" id="BAAAYK010000038">
    <property type="protein sequence ID" value="GAA3359063.1"/>
    <property type="molecule type" value="Genomic_DNA"/>
</dbReference>
<dbReference type="Proteomes" id="UP001500483">
    <property type="component" value="Unassembled WGS sequence"/>
</dbReference>
<protein>
    <submittedName>
        <fullName evidence="1">DUF1697 domain-containing protein</fullName>
    </submittedName>
</protein>
<dbReference type="Gene3D" id="3.30.70.1280">
    <property type="entry name" value="SP0830-like domains"/>
    <property type="match status" value="1"/>
</dbReference>
<comment type="caution">
    <text evidence="1">The sequence shown here is derived from an EMBL/GenBank/DDBJ whole genome shotgun (WGS) entry which is preliminary data.</text>
</comment>
<organism evidence="1 2">
    <name type="scientific">Saccharopolyspora gregorii</name>
    <dbReference type="NCBI Taxonomy" id="33914"/>
    <lineage>
        <taxon>Bacteria</taxon>
        <taxon>Bacillati</taxon>
        <taxon>Actinomycetota</taxon>
        <taxon>Actinomycetes</taxon>
        <taxon>Pseudonocardiales</taxon>
        <taxon>Pseudonocardiaceae</taxon>
        <taxon>Saccharopolyspora</taxon>
    </lineage>
</organism>
<evidence type="ECO:0000313" key="1">
    <source>
        <dbReference type="EMBL" id="GAA3359063.1"/>
    </source>
</evidence>
<keyword evidence="2" id="KW-1185">Reference proteome</keyword>
<sequence length="181" mass="19697">MRHRQVALLRGVNVGGRNRIPMALWREVLSGRGFGEVATLLQSGNAVFTASCPAAESERLVAADLAAEFGFEVPVLVRTRDELAAVVAADPLGEVASVPAQYLVTFLSARPDPAALAELDVAGCAPDVVRFGEREVYVWCPEGVRNSRVPQSWWERRLGLRATSRNWSTVTRLLELADAGR</sequence>
<dbReference type="PIRSF" id="PIRSF008502">
    <property type="entry name" value="UCP008502"/>
    <property type="match status" value="1"/>
</dbReference>
<proteinExistence type="predicted"/>
<evidence type="ECO:0000313" key="2">
    <source>
        <dbReference type="Proteomes" id="UP001500483"/>
    </source>
</evidence>